<keyword evidence="2" id="KW-1185">Reference proteome</keyword>
<evidence type="ECO:0000313" key="1">
    <source>
        <dbReference type="EnsemblMetazoa" id="XP_003727241"/>
    </source>
</evidence>
<reference evidence="1" key="2">
    <citation type="submission" date="2021-01" db="UniProtKB">
        <authorList>
            <consortium name="EnsemblMetazoa"/>
        </authorList>
    </citation>
    <scope>IDENTIFICATION</scope>
</reference>
<dbReference type="RefSeq" id="XP_030840716.1">
    <property type="nucleotide sequence ID" value="XM_030984856.1"/>
</dbReference>
<dbReference type="InParanoid" id="A0A7M7GGE4"/>
<proteinExistence type="predicted"/>
<evidence type="ECO:0000313" key="2">
    <source>
        <dbReference type="Proteomes" id="UP000007110"/>
    </source>
</evidence>
<dbReference type="CTD" id="389362"/>
<dbReference type="AlphaFoldDB" id="A0A7M7GGE4"/>
<accession>A0A7M7GGE4</accession>
<sequence length="133" mass="14763">MTNEEVKTKETLSIEPAECRISVHSFSESLMDKEVFFHVTKMKDCFMLWIGNKPASMNNLAVAIDTKFDSVPSSSLLMGDVSDLQPTALAQKLAKSTGKQVFVSCSLPAVDQLMVSLVEKRLTEEMKANPDKF</sequence>
<dbReference type="GeneID" id="100891843"/>
<dbReference type="OrthoDB" id="368507at2759"/>
<protein>
    <recommendedName>
        <fullName evidence="3">Proteasome assembly chaperone 4</fullName>
    </recommendedName>
</protein>
<dbReference type="GO" id="GO:0043248">
    <property type="term" value="P:proteasome assembly"/>
    <property type="evidence" value="ECO:0007669"/>
    <property type="project" value="InterPro"/>
</dbReference>
<dbReference type="KEGG" id="spu:100891843"/>
<dbReference type="PANTHER" id="PTHR33559">
    <property type="entry name" value="PROTEASOME ASSEMBLY CHAPERONE 4"/>
    <property type="match status" value="1"/>
</dbReference>
<dbReference type="FunCoup" id="A0A7M7GGE4">
    <property type="interactions" value="406"/>
</dbReference>
<dbReference type="RefSeq" id="XP_003727241.1">
    <property type="nucleotide sequence ID" value="XM_003727193.3"/>
</dbReference>
<dbReference type="EnsemblMetazoa" id="XM_003727193">
    <property type="protein sequence ID" value="XP_003727241"/>
    <property type="gene ID" value="LOC100891843"/>
</dbReference>
<dbReference type="InterPro" id="IPR032157">
    <property type="entry name" value="PAC4"/>
</dbReference>
<dbReference type="OMA" id="HVMKLDG"/>
<evidence type="ECO:0008006" key="3">
    <source>
        <dbReference type="Google" id="ProtNLM"/>
    </source>
</evidence>
<organism evidence="1 2">
    <name type="scientific">Strongylocentrotus purpuratus</name>
    <name type="common">Purple sea urchin</name>
    <dbReference type="NCBI Taxonomy" id="7668"/>
    <lineage>
        <taxon>Eukaryota</taxon>
        <taxon>Metazoa</taxon>
        <taxon>Echinodermata</taxon>
        <taxon>Eleutherozoa</taxon>
        <taxon>Echinozoa</taxon>
        <taxon>Echinoidea</taxon>
        <taxon>Euechinoidea</taxon>
        <taxon>Echinacea</taxon>
        <taxon>Camarodonta</taxon>
        <taxon>Echinidea</taxon>
        <taxon>Strongylocentrotidae</taxon>
        <taxon>Strongylocentrotus</taxon>
    </lineage>
</organism>
<dbReference type="Pfam" id="PF16093">
    <property type="entry name" value="PAC4"/>
    <property type="match status" value="1"/>
</dbReference>
<reference evidence="2" key="1">
    <citation type="submission" date="2015-02" db="EMBL/GenBank/DDBJ databases">
        <title>Genome sequencing for Strongylocentrotus purpuratus.</title>
        <authorList>
            <person name="Murali S."/>
            <person name="Liu Y."/>
            <person name="Vee V."/>
            <person name="English A."/>
            <person name="Wang M."/>
            <person name="Skinner E."/>
            <person name="Han Y."/>
            <person name="Muzny D.M."/>
            <person name="Worley K.C."/>
            <person name="Gibbs R.A."/>
        </authorList>
    </citation>
    <scope>NUCLEOTIDE SEQUENCE</scope>
</reference>
<dbReference type="PANTHER" id="PTHR33559:SF1">
    <property type="entry name" value="PROTEASOME ASSEMBLY CHAPERONE 4"/>
    <property type="match status" value="1"/>
</dbReference>
<dbReference type="Proteomes" id="UP000007110">
    <property type="component" value="Unassembled WGS sequence"/>
</dbReference>
<dbReference type="EnsemblMetazoa" id="XM_030984856">
    <property type="protein sequence ID" value="XP_030840716"/>
    <property type="gene ID" value="LOC100891843"/>
</dbReference>
<name>A0A7M7GGE4_STRPU</name>